<dbReference type="Proteomes" id="UP000268469">
    <property type="component" value="Unassembled WGS sequence"/>
</dbReference>
<dbReference type="EMBL" id="QNBE01000024">
    <property type="protein sequence ID" value="RKX70881.1"/>
    <property type="molecule type" value="Genomic_DNA"/>
</dbReference>
<name>A0A660SLI4_UNCW3</name>
<accession>A0A660SLI4</accession>
<dbReference type="NCBIfam" id="TIGR00738">
    <property type="entry name" value="rrf2_super"/>
    <property type="match status" value="1"/>
</dbReference>
<reference evidence="2 3" key="1">
    <citation type="submission" date="2018-06" db="EMBL/GenBank/DDBJ databases">
        <title>Extensive metabolic versatility and redundancy in microbially diverse, dynamic hydrothermal sediments.</title>
        <authorList>
            <person name="Dombrowski N."/>
            <person name="Teske A."/>
            <person name="Baker B.J."/>
        </authorList>
    </citation>
    <scope>NUCLEOTIDE SEQUENCE [LARGE SCALE GENOMIC DNA]</scope>
    <source>
        <strain evidence="2">B36_G15</strain>
    </source>
</reference>
<dbReference type="InterPro" id="IPR036388">
    <property type="entry name" value="WH-like_DNA-bd_sf"/>
</dbReference>
<evidence type="ECO:0000313" key="3">
    <source>
        <dbReference type="Proteomes" id="UP000268469"/>
    </source>
</evidence>
<dbReference type="GO" id="GO:0005829">
    <property type="term" value="C:cytosol"/>
    <property type="evidence" value="ECO:0007669"/>
    <property type="project" value="TreeGrafter"/>
</dbReference>
<evidence type="ECO:0000256" key="1">
    <source>
        <dbReference type="ARBA" id="ARBA00023125"/>
    </source>
</evidence>
<gene>
    <name evidence="2" type="ORF">DRP53_03545</name>
</gene>
<dbReference type="GO" id="GO:0003677">
    <property type="term" value="F:DNA binding"/>
    <property type="evidence" value="ECO:0007669"/>
    <property type="project" value="UniProtKB-KW"/>
</dbReference>
<evidence type="ECO:0000313" key="2">
    <source>
        <dbReference type="EMBL" id="RKX70881.1"/>
    </source>
</evidence>
<sequence>MLYLGKMDRPIPLSEIAEKQRIKLHYLEQIFIRLHRADLVKSKKGPGGGYSLSRSPGSIRIVEIMRALGEETAPVSCAEDRPDQYCARIDNCPLKPYWIGLKAVIEEYLNATLEEVGNGS</sequence>
<dbReference type="PANTHER" id="PTHR33221:SF5">
    <property type="entry name" value="HTH-TYPE TRANSCRIPTIONAL REGULATOR ISCR"/>
    <property type="match status" value="1"/>
</dbReference>
<dbReference type="SUPFAM" id="SSF46785">
    <property type="entry name" value="Winged helix' DNA-binding domain"/>
    <property type="match status" value="1"/>
</dbReference>
<dbReference type="InterPro" id="IPR000944">
    <property type="entry name" value="Tscrpt_reg_Rrf2"/>
</dbReference>
<dbReference type="PANTHER" id="PTHR33221">
    <property type="entry name" value="WINGED HELIX-TURN-HELIX TRANSCRIPTIONAL REGULATOR, RRF2 FAMILY"/>
    <property type="match status" value="1"/>
</dbReference>
<dbReference type="PROSITE" id="PS51197">
    <property type="entry name" value="HTH_RRF2_2"/>
    <property type="match status" value="1"/>
</dbReference>
<comment type="caution">
    <text evidence="2">The sequence shown here is derived from an EMBL/GenBank/DDBJ whole genome shotgun (WGS) entry which is preliminary data.</text>
</comment>
<dbReference type="Gene3D" id="1.10.10.10">
    <property type="entry name" value="Winged helix-like DNA-binding domain superfamily/Winged helix DNA-binding domain"/>
    <property type="match status" value="1"/>
</dbReference>
<proteinExistence type="predicted"/>
<evidence type="ECO:0008006" key="4">
    <source>
        <dbReference type="Google" id="ProtNLM"/>
    </source>
</evidence>
<dbReference type="Pfam" id="PF02082">
    <property type="entry name" value="Rrf2"/>
    <property type="match status" value="1"/>
</dbReference>
<dbReference type="GO" id="GO:0003700">
    <property type="term" value="F:DNA-binding transcription factor activity"/>
    <property type="evidence" value="ECO:0007669"/>
    <property type="project" value="TreeGrafter"/>
</dbReference>
<dbReference type="InterPro" id="IPR036390">
    <property type="entry name" value="WH_DNA-bd_sf"/>
</dbReference>
<keyword evidence="1" id="KW-0238">DNA-binding</keyword>
<protein>
    <recommendedName>
        <fullName evidence="4">Rrf2 family transcriptional regulator</fullName>
    </recommendedName>
</protein>
<dbReference type="AlphaFoldDB" id="A0A660SLI4"/>
<organism evidence="2 3">
    <name type="scientific">candidate division WOR-3 bacterium</name>
    <dbReference type="NCBI Taxonomy" id="2052148"/>
    <lineage>
        <taxon>Bacteria</taxon>
        <taxon>Bacteria division WOR-3</taxon>
    </lineage>
</organism>